<dbReference type="GeneID" id="96002017"/>
<sequence length="403" mass="45589">MVGPLLKQAFLRWGTKKTSDEEEIMSDEQARRSSRSSDSSQVNPPSEELKLWKAYDDYQDIKRLQCGAEAVSSLTESFSSGRVFVVKRMINYPTYRPQPRHSSRQNFVPKSWPYPNEYNVLSKTIKPHPNILKVFGCDLLGLRHANLYTEYCNGGDLSDFAVRRPGAGDLVPENFALHVFISLIRALAYLHYGLRWDAEYKRYCQETKYTPCVHGDVKPENVFLKWSENPQQPSMPDIVLGDFGFTQPASRAEGVTGTTAYQAPELAAIRALKKVDPKAYERTMSTPGHMTFATDVFSLGQTMHVVCKAMLHQIGGDPHTKPVRRVMVGKRWQMVGVELDSSEVPSYVTPEIEDSIKRCLAPNPAMRPTMGLNGMLQMVEVFRKALEGFSVESEEVAKWPREV</sequence>
<dbReference type="InterPro" id="IPR008271">
    <property type="entry name" value="Ser/Thr_kinase_AS"/>
</dbReference>
<dbReference type="PROSITE" id="PS00108">
    <property type="entry name" value="PROTEIN_KINASE_ST"/>
    <property type="match status" value="1"/>
</dbReference>
<protein>
    <recommendedName>
        <fullName evidence="1">non-specific serine/threonine protein kinase</fullName>
        <ecNumber evidence="1">2.7.11.1</ecNumber>
    </recommendedName>
</protein>
<dbReference type="EC" id="2.7.11.1" evidence="1"/>
<dbReference type="Pfam" id="PF00069">
    <property type="entry name" value="Pkinase"/>
    <property type="match status" value="1"/>
</dbReference>
<evidence type="ECO:0000256" key="3">
    <source>
        <dbReference type="ARBA" id="ARBA00022741"/>
    </source>
</evidence>
<evidence type="ECO:0000256" key="5">
    <source>
        <dbReference type="ARBA" id="ARBA00022840"/>
    </source>
</evidence>
<evidence type="ECO:0000256" key="6">
    <source>
        <dbReference type="SAM" id="MobiDB-lite"/>
    </source>
</evidence>
<dbReference type="RefSeq" id="XP_069233767.1">
    <property type="nucleotide sequence ID" value="XM_069369179.1"/>
</dbReference>
<name>A0AB34L3N8_9PEZI</name>
<dbReference type="InterPro" id="IPR050660">
    <property type="entry name" value="NEK_Ser/Thr_kinase"/>
</dbReference>
<keyword evidence="2" id="KW-0808">Transferase</keyword>
<evidence type="ECO:0000256" key="4">
    <source>
        <dbReference type="ARBA" id="ARBA00022777"/>
    </source>
</evidence>
<keyword evidence="9" id="KW-1185">Reference proteome</keyword>
<dbReference type="EMBL" id="JAAQHG020000002">
    <property type="protein sequence ID" value="KAL1590662.1"/>
    <property type="molecule type" value="Genomic_DNA"/>
</dbReference>
<evidence type="ECO:0000313" key="8">
    <source>
        <dbReference type="EMBL" id="KAL1590662.1"/>
    </source>
</evidence>
<comment type="caution">
    <text evidence="8">The sequence shown here is derived from an EMBL/GenBank/DDBJ whole genome shotgun (WGS) entry which is preliminary data.</text>
</comment>
<dbReference type="SUPFAM" id="SSF56112">
    <property type="entry name" value="Protein kinase-like (PK-like)"/>
    <property type="match status" value="1"/>
</dbReference>
<dbReference type="AlphaFoldDB" id="A0AB34L3N8"/>
<evidence type="ECO:0000259" key="7">
    <source>
        <dbReference type="PROSITE" id="PS50011"/>
    </source>
</evidence>
<evidence type="ECO:0000313" key="9">
    <source>
        <dbReference type="Proteomes" id="UP000803884"/>
    </source>
</evidence>
<dbReference type="Proteomes" id="UP000803884">
    <property type="component" value="Unassembled WGS sequence"/>
</dbReference>
<dbReference type="GO" id="GO:0004674">
    <property type="term" value="F:protein serine/threonine kinase activity"/>
    <property type="evidence" value="ECO:0007669"/>
    <property type="project" value="UniProtKB-EC"/>
</dbReference>
<reference evidence="8 9" key="1">
    <citation type="journal article" date="2020" name="Microbiol. Resour. Announc.">
        <title>Draft Genome Sequence of a Cladosporium Species Isolated from the Mesophotic Ascidian Didemnum maculosum.</title>
        <authorList>
            <person name="Gioti A."/>
            <person name="Siaperas R."/>
            <person name="Nikolaivits E."/>
            <person name="Le Goff G."/>
            <person name="Ouazzani J."/>
            <person name="Kotoulas G."/>
            <person name="Topakas E."/>
        </authorList>
    </citation>
    <scope>NUCLEOTIDE SEQUENCE [LARGE SCALE GENOMIC DNA]</scope>
    <source>
        <strain evidence="8 9">TM138-S3</strain>
    </source>
</reference>
<dbReference type="SMART" id="SM00220">
    <property type="entry name" value="S_TKc"/>
    <property type="match status" value="1"/>
</dbReference>
<feature type="region of interest" description="Disordered" evidence="6">
    <location>
        <begin position="15"/>
        <end position="46"/>
    </location>
</feature>
<keyword evidence="5" id="KW-0067">ATP-binding</keyword>
<dbReference type="GO" id="GO:0005524">
    <property type="term" value="F:ATP binding"/>
    <property type="evidence" value="ECO:0007669"/>
    <property type="project" value="UniProtKB-KW"/>
</dbReference>
<dbReference type="PROSITE" id="PS50011">
    <property type="entry name" value="PROTEIN_KINASE_DOM"/>
    <property type="match status" value="1"/>
</dbReference>
<dbReference type="InterPro" id="IPR000719">
    <property type="entry name" value="Prot_kinase_dom"/>
</dbReference>
<feature type="domain" description="Protein kinase" evidence="7">
    <location>
        <begin position="58"/>
        <end position="382"/>
    </location>
</feature>
<dbReference type="PANTHER" id="PTHR43671:SF13">
    <property type="entry name" value="SERINE_THREONINE-PROTEIN KINASE NEK2"/>
    <property type="match status" value="1"/>
</dbReference>
<evidence type="ECO:0000256" key="1">
    <source>
        <dbReference type="ARBA" id="ARBA00012513"/>
    </source>
</evidence>
<dbReference type="PANTHER" id="PTHR43671">
    <property type="entry name" value="SERINE/THREONINE-PROTEIN KINASE NEK"/>
    <property type="match status" value="1"/>
</dbReference>
<keyword evidence="4" id="KW-0418">Kinase</keyword>
<proteinExistence type="predicted"/>
<organism evidence="8 9">
    <name type="scientific">Cladosporium halotolerans</name>
    <dbReference type="NCBI Taxonomy" id="1052096"/>
    <lineage>
        <taxon>Eukaryota</taxon>
        <taxon>Fungi</taxon>
        <taxon>Dikarya</taxon>
        <taxon>Ascomycota</taxon>
        <taxon>Pezizomycotina</taxon>
        <taxon>Dothideomycetes</taxon>
        <taxon>Dothideomycetidae</taxon>
        <taxon>Cladosporiales</taxon>
        <taxon>Cladosporiaceae</taxon>
        <taxon>Cladosporium</taxon>
    </lineage>
</organism>
<dbReference type="InterPro" id="IPR011009">
    <property type="entry name" value="Kinase-like_dom_sf"/>
</dbReference>
<evidence type="ECO:0000256" key="2">
    <source>
        <dbReference type="ARBA" id="ARBA00022679"/>
    </source>
</evidence>
<accession>A0AB34L3N8</accession>
<gene>
    <name evidence="8" type="ORF">WHR41_00573</name>
</gene>
<keyword evidence="3" id="KW-0547">Nucleotide-binding</keyword>
<dbReference type="Gene3D" id="1.10.510.10">
    <property type="entry name" value="Transferase(Phosphotransferase) domain 1"/>
    <property type="match status" value="1"/>
</dbReference>